<dbReference type="CDD" id="cd01650">
    <property type="entry name" value="RT_nLTR_like"/>
    <property type="match status" value="1"/>
</dbReference>
<dbReference type="Proteomes" id="UP001054252">
    <property type="component" value="Unassembled WGS sequence"/>
</dbReference>
<feature type="region of interest" description="Disordered" evidence="1">
    <location>
        <begin position="1"/>
        <end position="26"/>
    </location>
</feature>
<evidence type="ECO:0000259" key="2">
    <source>
        <dbReference type="PROSITE" id="PS50878"/>
    </source>
</evidence>
<reference evidence="3 4" key="1">
    <citation type="journal article" date="2021" name="Commun. Biol.">
        <title>The genome of Shorea leprosula (Dipterocarpaceae) highlights the ecological relevance of drought in aseasonal tropical rainforests.</title>
        <authorList>
            <person name="Ng K.K.S."/>
            <person name="Kobayashi M.J."/>
            <person name="Fawcett J.A."/>
            <person name="Hatakeyama M."/>
            <person name="Paape T."/>
            <person name="Ng C.H."/>
            <person name="Ang C.C."/>
            <person name="Tnah L.H."/>
            <person name="Lee C.T."/>
            <person name="Nishiyama T."/>
            <person name="Sese J."/>
            <person name="O'Brien M.J."/>
            <person name="Copetti D."/>
            <person name="Mohd Noor M.I."/>
            <person name="Ong R.C."/>
            <person name="Putra M."/>
            <person name="Sireger I.Z."/>
            <person name="Indrioko S."/>
            <person name="Kosugi Y."/>
            <person name="Izuno A."/>
            <person name="Isagi Y."/>
            <person name="Lee S.L."/>
            <person name="Shimizu K.K."/>
        </authorList>
    </citation>
    <scope>NUCLEOTIDE SEQUENCE [LARGE SCALE GENOMIC DNA]</scope>
    <source>
        <strain evidence="3">214</strain>
    </source>
</reference>
<evidence type="ECO:0000313" key="4">
    <source>
        <dbReference type="Proteomes" id="UP001054252"/>
    </source>
</evidence>
<dbReference type="SUPFAM" id="SSF56672">
    <property type="entry name" value="DNA/RNA polymerases"/>
    <property type="match status" value="1"/>
</dbReference>
<dbReference type="SUPFAM" id="SSF56219">
    <property type="entry name" value="DNase I-like"/>
    <property type="match status" value="1"/>
</dbReference>
<dbReference type="Gene3D" id="3.60.10.10">
    <property type="entry name" value="Endonuclease/exonuclease/phosphatase"/>
    <property type="match status" value="1"/>
</dbReference>
<dbReference type="PANTHER" id="PTHR31635">
    <property type="entry name" value="REVERSE TRANSCRIPTASE DOMAIN-CONTAINING PROTEIN-RELATED"/>
    <property type="match status" value="1"/>
</dbReference>
<evidence type="ECO:0000313" key="3">
    <source>
        <dbReference type="EMBL" id="GKU91868.1"/>
    </source>
</evidence>
<dbReference type="InterPro" id="IPR043502">
    <property type="entry name" value="DNA/RNA_pol_sf"/>
</dbReference>
<organism evidence="3 4">
    <name type="scientific">Rubroshorea leprosula</name>
    <dbReference type="NCBI Taxonomy" id="152421"/>
    <lineage>
        <taxon>Eukaryota</taxon>
        <taxon>Viridiplantae</taxon>
        <taxon>Streptophyta</taxon>
        <taxon>Embryophyta</taxon>
        <taxon>Tracheophyta</taxon>
        <taxon>Spermatophyta</taxon>
        <taxon>Magnoliopsida</taxon>
        <taxon>eudicotyledons</taxon>
        <taxon>Gunneridae</taxon>
        <taxon>Pentapetalae</taxon>
        <taxon>rosids</taxon>
        <taxon>malvids</taxon>
        <taxon>Malvales</taxon>
        <taxon>Dipterocarpaceae</taxon>
        <taxon>Rubroshorea</taxon>
    </lineage>
</organism>
<accession>A0AAV5HSR6</accession>
<gene>
    <name evidence="3" type="ORF">SLEP1_g5682</name>
</gene>
<feature type="region of interest" description="Disordered" evidence="1">
    <location>
        <begin position="608"/>
        <end position="641"/>
    </location>
</feature>
<feature type="domain" description="Reverse transcriptase" evidence="2">
    <location>
        <begin position="965"/>
        <end position="1241"/>
    </location>
</feature>
<feature type="region of interest" description="Disordered" evidence="1">
    <location>
        <begin position="305"/>
        <end position="324"/>
    </location>
</feature>
<proteinExistence type="predicted"/>
<dbReference type="EMBL" id="BPVZ01000005">
    <property type="protein sequence ID" value="GKU91868.1"/>
    <property type="molecule type" value="Genomic_DNA"/>
</dbReference>
<feature type="compositionally biased region" description="Basic and acidic residues" evidence="1">
    <location>
        <begin position="356"/>
        <end position="369"/>
    </location>
</feature>
<feature type="region of interest" description="Disordered" evidence="1">
    <location>
        <begin position="356"/>
        <end position="376"/>
    </location>
</feature>
<dbReference type="PROSITE" id="PS50878">
    <property type="entry name" value="RT_POL"/>
    <property type="match status" value="1"/>
</dbReference>
<sequence length="1307" mass="149853">MRDRGRERARRWEGGRHGAESSLAERNRVEQIKAEYGKAAEGKNLGDMIEVNRSKYSLQEKADAPFVRNMGGAQQHRSYAEVVKEGQQVKGKLNRIDGEHEGQTWKAKEEVNNQTGLKLKAMKDDEEWLKGCMVGTVHSVESAPLLQEKFFMEGYFTCKIRPMGGKLVLLEGSDRDEMKDLLELAADWLGHWFEDIKPWSLEIVATERFTWLKYQGMPVHGWNLDNFSTLGCLFGKFPCLDDSTSKRKHFDVARFLISTPIMEFISRTITITVNGALCKIKVMEEESTNSLFKVSSDWISAKKWNSEDHESGSGASDSSGKYEVDSHGDYSRNLDFLEFEKGLQVEDDDMAQIWWEKDEKSVNKPKDGSDNGMQGKDVQEMGVSMTAESSQGMQSNDECQEIVPDSLNLVQNQGNTNGDSINTSVDKELNGIEDTKGIGPIEDNNNGLLEYEKLGLVAQDANKDEPSEVNFWEGIDNDSGKLAHWMVRGERKKQKKRERRQAKKARLCIEVFKHSRRCSETKGNKRGKQLLSYKDRCSEIAPEFLPASQSKVAGISIADSDIKNRNRSLLGCHRSKEAEKIWEFGKKIGVTADGNEVEIAQKIEEMEDKDRRAKQALEKQDEKEGDFNAVKEHQERAGSRGNAREIREFKNFIMDLGLIDLPLIGRKYTWYHSNGTSMSRLDRFLVSEEWLLNWEDVRQWGLKGSISDHCPILLKNQKVDWGPKPFKFFDVWMEQPGFEKLIHDSWSSTKIHGWKGYILKEKLKRLKGALKNWSRNYMVEVDKKICIAEDKIAELDMKGERQRLTVGEVQARKESFAKLLKNVRIKNRIWHQKARRMWLREGDANTAFYHKCIKSRLMKNEINCIMVNGCQRVEVDDIREEIAKYFQSLFKNEEWVRPTLGGLNFNQIFESQNQMLTAQFSKEEIKAAIWDCDSSKEPGPDGFHFNFIKKNWEIIKREVIDFIKEFHDKGRIVKGLNESFVVLIPKVSNPEKIEEFRPISLINVSYKILSKLLANRLRRVLEDIIGENQMAFIAGRHLPESVVIANEVLDEARKKNQACFFFKADFEKAFDNVCWSFLDFMMDKLGFNAKWHSWIKECLRSASISVLINGCPSRQFGMTKGLRHSMSPFLFLIVAEGLNGLISEVVKQGLFEGVKIGNGELKLSHLQLADDTLIMGKATKENIWVVKCIMRCFELVLGLKINYAKSQLMSTNVEKEWTTEMAYLLNCKICEIPFRYLGTHVGGNSRSISHWKGLVKTFEKKLSGWKGRYLSMGGRITLVNSVLSSLPVFQMSTHLLPKGTLFIIDSI</sequence>
<keyword evidence="4" id="KW-1185">Reference proteome</keyword>
<protein>
    <recommendedName>
        <fullName evidence="2">Reverse transcriptase domain-containing protein</fullName>
    </recommendedName>
</protein>
<dbReference type="PANTHER" id="PTHR31635:SF196">
    <property type="entry name" value="REVERSE TRANSCRIPTASE DOMAIN-CONTAINING PROTEIN-RELATED"/>
    <property type="match status" value="1"/>
</dbReference>
<evidence type="ECO:0000256" key="1">
    <source>
        <dbReference type="SAM" id="MobiDB-lite"/>
    </source>
</evidence>
<name>A0AAV5HSR6_9ROSI</name>
<comment type="caution">
    <text evidence="3">The sequence shown here is derived from an EMBL/GenBank/DDBJ whole genome shotgun (WGS) entry which is preliminary data.</text>
</comment>
<dbReference type="InterPro" id="IPR036691">
    <property type="entry name" value="Endo/exonu/phosph_ase_sf"/>
</dbReference>
<dbReference type="Pfam" id="PF00078">
    <property type="entry name" value="RVT_1"/>
    <property type="match status" value="1"/>
</dbReference>
<dbReference type="InterPro" id="IPR000477">
    <property type="entry name" value="RT_dom"/>
</dbReference>